<keyword evidence="4" id="KW-1003">Cell membrane</keyword>
<proteinExistence type="inferred from homology"/>
<comment type="similarity">
    <text evidence="3">Belongs to the LptF/LptG family.</text>
</comment>
<keyword evidence="6 9" id="KW-1133">Transmembrane helix</keyword>
<evidence type="ECO:0000313" key="10">
    <source>
        <dbReference type="EMBL" id="ANG64167.1"/>
    </source>
</evidence>
<accession>A0A1A9F1W6</accession>
<dbReference type="InterPro" id="IPR030923">
    <property type="entry name" value="LptG"/>
</dbReference>
<evidence type="ECO:0000256" key="8">
    <source>
        <dbReference type="ARBA" id="ARBA00026081"/>
    </source>
</evidence>
<dbReference type="AlphaFoldDB" id="A0A1A9F1W6"/>
<dbReference type="STRING" id="1821621.A8C75_17935"/>
<reference evidence="11" key="1">
    <citation type="submission" date="2016-05" db="EMBL/GenBank/DDBJ databases">
        <authorList>
            <person name="Baek K."/>
            <person name="Yang S.-J."/>
        </authorList>
    </citation>
    <scope>NUCLEOTIDE SEQUENCE [LARGE SCALE GENOMIC DNA]</scope>
    <source>
        <strain evidence="11">ST58-10</strain>
    </source>
</reference>
<organism evidence="10 11">
    <name type="scientific">Marinobacterium aestuarii</name>
    <dbReference type="NCBI Taxonomy" id="1821621"/>
    <lineage>
        <taxon>Bacteria</taxon>
        <taxon>Pseudomonadati</taxon>
        <taxon>Pseudomonadota</taxon>
        <taxon>Gammaproteobacteria</taxon>
        <taxon>Oceanospirillales</taxon>
        <taxon>Oceanospirillaceae</taxon>
        <taxon>Marinobacterium</taxon>
    </lineage>
</organism>
<dbReference type="KEGG" id="mars:A8C75_17935"/>
<keyword evidence="11" id="KW-1185">Reference proteome</keyword>
<dbReference type="NCBIfam" id="TIGR04408">
    <property type="entry name" value="LptG_lptG"/>
    <property type="match status" value="1"/>
</dbReference>
<evidence type="ECO:0000256" key="1">
    <source>
        <dbReference type="ARBA" id="ARBA00002265"/>
    </source>
</evidence>
<feature type="transmembrane region" description="Helical" evidence="9">
    <location>
        <begin position="12"/>
        <end position="33"/>
    </location>
</feature>
<dbReference type="Proteomes" id="UP000078070">
    <property type="component" value="Chromosome"/>
</dbReference>
<dbReference type="GO" id="GO:0015920">
    <property type="term" value="P:lipopolysaccharide transport"/>
    <property type="evidence" value="ECO:0007669"/>
    <property type="project" value="TreeGrafter"/>
</dbReference>
<dbReference type="OrthoDB" id="9776227at2"/>
<comment type="subunit">
    <text evidence="8">Component of the lipopolysaccharide transport and assembly complex. The LptBFG transporter is composed of two ATP-binding proteins (LptB) and two transmembrane proteins (LptF and LptG).</text>
</comment>
<dbReference type="EMBL" id="CP015839">
    <property type="protein sequence ID" value="ANG64167.1"/>
    <property type="molecule type" value="Genomic_DNA"/>
</dbReference>
<comment type="function">
    <text evidence="1">Part of the ABC transporter complex LptBFG involved in the translocation of lipopolysaccharide (LPS) from the inner membrane to the outer membrane.</text>
</comment>
<dbReference type="InterPro" id="IPR005495">
    <property type="entry name" value="LptG/LptF_permease"/>
</dbReference>
<evidence type="ECO:0000313" key="11">
    <source>
        <dbReference type="Proteomes" id="UP000078070"/>
    </source>
</evidence>
<feature type="transmembrane region" description="Helical" evidence="9">
    <location>
        <begin position="60"/>
        <end position="80"/>
    </location>
</feature>
<keyword evidence="7 9" id="KW-0472">Membrane</keyword>
<dbReference type="RefSeq" id="WP_067385533.1">
    <property type="nucleotide sequence ID" value="NZ_CP015839.1"/>
</dbReference>
<comment type="subcellular location">
    <subcellularLocation>
        <location evidence="2">Cell membrane</location>
        <topology evidence="2">Multi-pass membrane protein</topology>
    </subcellularLocation>
</comment>
<evidence type="ECO:0000256" key="2">
    <source>
        <dbReference type="ARBA" id="ARBA00004651"/>
    </source>
</evidence>
<dbReference type="GO" id="GO:0043190">
    <property type="term" value="C:ATP-binding cassette (ABC) transporter complex"/>
    <property type="evidence" value="ECO:0007669"/>
    <property type="project" value="InterPro"/>
</dbReference>
<name>A0A1A9F1W6_9GAMM</name>
<feature type="transmembrane region" description="Helical" evidence="9">
    <location>
        <begin position="328"/>
        <end position="349"/>
    </location>
</feature>
<evidence type="ECO:0000256" key="5">
    <source>
        <dbReference type="ARBA" id="ARBA00022692"/>
    </source>
</evidence>
<dbReference type="GO" id="GO:0055085">
    <property type="term" value="P:transmembrane transport"/>
    <property type="evidence" value="ECO:0007669"/>
    <property type="project" value="InterPro"/>
</dbReference>
<evidence type="ECO:0000256" key="9">
    <source>
        <dbReference type="SAM" id="Phobius"/>
    </source>
</evidence>
<dbReference type="Pfam" id="PF03739">
    <property type="entry name" value="LptF_LptG"/>
    <property type="match status" value="1"/>
</dbReference>
<evidence type="ECO:0000256" key="3">
    <source>
        <dbReference type="ARBA" id="ARBA00007725"/>
    </source>
</evidence>
<dbReference type="PANTHER" id="PTHR33529:SF2">
    <property type="entry name" value="LIPOPOLYSACCHARIDE EXPORT SYSTEM PERMEASE PROTEIN LPTG"/>
    <property type="match status" value="1"/>
</dbReference>
<protein>
    <submittedName>
        <fullName evidence="10">LPS export ABC transporter permease LptG</fullName>
    </submittedName>
</protein>
<keyword evidence="5 9" id="KW-0812">Transmembrane</keyword>
<evidence type="ECO:0000256" key="6">
    <source>
        <dbReference type="ARBA" id="ARBA00022989"/>
    </source>
</evidence>
<sequence>MRKLDWYIAQHVLGAIMVVMLVVVGLDLLFALVDEMDSFNERYDILEALLYLGMTVPRRIYEFLPLSCLVGCLIGLGMLASHSELTVMRASGVSTGRIVAAVMKPVLVLVLAALVLGEYVVPQTEQIAQSRRALVQSGGEALQSRYGVWHREGDSFIHINAVQPGGVIFGVTRYQLNGERDLASASYARRGEFVDNAWQLEDIRETRFLGDSTEVQERASEVWNSGLTPTLLSVIVVEPVDLSITGLSAFSAYLSEQGLSSVDYKLAFWGKLLQPLAILALVLIGISFIFGPLRSVTVGQRLIVGILVGLTFKFAQDLMGPASSVYGFAPWLAVLAPILLCLALGGWMLQRAK</sequence>
<evidence type="ECO:0000256" key="7">
    <source>
        <dbReference type="ARBA" id="ARBA00023136"/>
    </source>
</evidence>
<gene>
    <name evidence="10" type="ORF">A8C75_17935</name>
</gene>
<dbReference type="PANTHER" id="PTHR33529">
    <property type="entry name" value="SLR0882 PROTEIN-RELATED"/>
    <property type="match status" value="1"/>
</dbReference>
<reference evidence="10 11" key="2">
    <citation type="journal article" date="2018" name="Int. J. Syst. Evol. Microbiol.">
        <title>Marinobacterium aestuarii sp. nov., a benzene-degrading marine bacterium isolated from estuary sediment.</title>
        <authorList>
            <person name="Bae S.S."/>
            <person name="Jung J."/>
            <person name="Chung D."/>
            <person name="Baek K."/>
        </authorList>
    </citation>
    <scope>NUCLEOTIDE SEQUENCE [LARGE SCALE GENOMIC DNA]</scope>
    <source>
        <strain evidence="10 11">ST58-10</strain>
    </source>
</reference>
<feature type="transmembrane region" description="Helical" evidence="9">
    <location>
        <begin position="101"/>
        <end position="121"/>
    </location>
</feature>
<feature type="transmembrane region" description="Helical" evidence="9">
    <location>
        <begin position="272"/>
        <end position="291"/>
    </location>
</feature>
<evidence type="ECO:0000256" key="4">
    <source>
        <dbReference type="ARBA" id="ARBA00022475"/>
    </source>
</evidence>